<organism evidence="1 2">
    <name type="scientific">Arctia plantaginis</name>
    <name type="common">Wood tiger moth</name>
    <name type="synonym">Phalaena plantaginis</name>
    <dbReference type="NCBI Taxonomy" id="874455"/>
    <lineage>
        <taxon>Eukaryota</taxon>
        <taxon>Metazoa</taxon>
        <taxon>Ecdysozoa</taxon>
        <taxon>Arthropoda</taxon>
        <taxon>Hexapoda</taxon>
        <taxon>Insecta</taxon>
        <taxon>Pterygota</taxon>
        <taxon>Neoptera</taxon>
        <taxon>Endopterygota</taxon>
        <taxon>Lepidoptera</taxon>
        <taxon>Glossata</taxon>
        <taxon>Ditrysia</taxon>
        <taxon>Noctuoidea</taxon>
        <taxon>Erebidae</taxon>
        <taxon>Arctiinae</taxon>
        <taxon>Arctia</taxon>
    </lineage>
</organism>
<proteinExistence type="predicted"/>
<feature type="non-terminal residue" evidence="1">
    <location>
        <position position="1"/>
    </location>
</feature>
<evidence type="ECO:0000313" key="2">
    <source>
        <dbReference type="Proteomes" id="UP000494106"/>
    </source>
</evidence>
<dbReference type="Proteomes" id="UP000494106">
    <property type="component" value="Unassembled WGS sequence"/>
</dbReference>
<keyword evidence="2" id="KW-1185">Reference proteome</keyword>
<reference evidence="1 2" key="1">
    <citation type="submission" date="2020-04" db="EMBL/GenBank/DDBJ databases">
        <authorList>
            <person name="Wallbank WR R."/>
            <person name="Pardo Diaz C."/>
            <person name="Kozak K."/>
            <person name="Martin S."/>
            <person name="Jiggins C."/>
            <person name="Moest M."/>
            <person name="Warren A I."/>
            <person name="Byers J.R.P. K."/>
            <person name="Montejo-Kovacevich G."/>
            <person name="Yen C E."/>
        </authorList>
    </citation>
    <scope>NUCLEOTIDE SEQUENCE [LARGE SCALE GENOMIC DNA]</scope>
</reference>
<sequence length="47" mass="5267">CDLTFKQISAIEHEVWAVTTEGIIQRRLGVLMRILLVPLGKPIHSAI</sequence>
<dbReference type="EMBL" id="CADEBC010000323">
    <property type="protein sequence ID" value="CAB3228142.1"/>
    <property type="molecule type" value="Genomic_DNA"/>
</dbReference>
<comment type="caution">
    <text evidence="1">The sequence shown here is derived from an EMBL/GenBank/DDBJ whole genome shotgun (WGS) entry which is preliminary data.</text>
</comment>
<name>A0A8S0Z7D9_ARCPL</name>
<evidence type="ECO:0000313" key="1">
    <source>
        <dbReference type="EMBL" id="CAB3228142.1"/>
    </source>
</evidence>
<dbReference type="AlphaFoldDB" id="A0A8S0Z7D9"/>
<protein>
    <submittedName>
        <fullName evidence="1">Uncharacterized protein</fullName>
    </submittedName>
</protein>
<accession>A0A8S0Z7D9</accession>
<gene>
    <name evidence="1" type="ORF">APLA_LOCUS3536</name>
</gene>